<keyword evidence="2" id="KW-1185">Reference proteome</keyword>
<dbReference type="EMBL" id="JAPFQI010000007">
    <property type="protein sequence ID" value="MCW8086203.1"/>
    <property type="molecule type" value="Genomic_DNA"/>
</dbReference>
<accession>A0ABT3NVL5</accession>
<gene>
    <name evidence="1" type="ORF">OF850_11235</name>
</gene>
<sequence length="287" mass="32547">MTILVVSNWHERPDLLLDQVENYNIAFDGDVLHYVNINAGCAASFEESRSQAGIDLAGIGNLHFLNPAIPTQWGKVAHAYFQAVLAAMADGRRFDYVYFHTSSDLLIKPGIARHIRDHDLGLGKPWKTPATFETRDGQEFIDAETTPEFYDAIRADPLLAPMLRAMRMDSLHKSRAEGCFFRADLFFELVYPLLAHRSLADMRDMAAIYPIEEYAFSICVEFLCGKRTLRRAKHVIATSETEEQIATEEEMQQVLADPQLFGIKRFLPSLDDPLRVRARQLVAQGRT</sequence>
<dbReference type="RefSeq" id="WP_301590193.1">
    <property type="nucleotide sequence ID" value="NZ_JAPFQI010000007.1"/>
</dbReference>
<comment type="caution">
    <text evidence="1">The sequence shown here is derived from an EMBL/GenBank/DDBJ whole genome shotgun (WGS) entry which is preliminary data.</text>
</comment>
<dbReference type="Proteomes" id="UP001526430">
    <property type="component" value="Unassembled WGS sequence"/>
</dbReference>
<proteinExistence type="predicted"/>
<protein>
    <submittedName>
        <fullName evidence="1">Uncharacterized protein</fullName>
    </submittedName>
</protein>
<organism evidence="1 2">
    <name type="scientific">Sabulicella glaciei</name>
    <dbReference type="NCBI Taxonomy" id="2984948"/>
    <lineage>
        <taxon>Bacteria</taxon>
        <taxon>Pseudomonadati</taxon>
        <taxon>Pseudomonadota</taxon>
        <taxon>Alphaproteobacteria</taxon>
        <taxon>Acetobacterales</taxon>
        <taxon>Acetobacteraceae</taxon>
        <taxon>Sabulicella</taxon>
    </lineage>
</organism>
<evidence type="ECO:0000313" key="1">
    <source>
        <dbReference type="EMBL" id="MCW8086203.1"/>
    </source>
</evidence>
<name>A0ABT3NVL5_9PROT</name>
<evidence type="ECO:0000313" key="2">
    <source>
        <dbReference type="Proteomes" id="UP001526430"/>
    </source>
</evidence>
<reference evidence="1 2" key="1">
    <citation type="submission" date="2022-10" db="EMBL/GenBank/DDBJ databases">
        <title>Roseococcus glaciei nov., sp. nov., isolated from glacier.</title>
        <authorList>
            <person name="Liu Q."/>
            <person name="Xin Y.-H."/>
        </authorList>
    </citation>
    <scope>NUCLEOTIDE SEQUENCE [LARGE SCALE GENOMIC DNA]</scope>
    <source>
        <strain evidence="1 2">MDT2-1-1</strain>
    </source>
</reference>